<keyword evidence="3" id="KW-1185">Reference proteome</keyword>
<accession>A0AAE1BA74</accession>
<feature type="compositionally biased region" description="Basic and acidic residues" evidence="1">
    <location>
        <begin position="69"/>
        <end position="91"/>
    </location>
</feature>
<comment type="caution">
    <text evidence="2">The sequence shown here is derived from an EMBL/GenBank/DDBJ whole genome shotgun (WGS) entry which is preliminary data.</text>
</comment>
<dbReference type="EMBL" id="JAWDGP010000241">
    <property type="protein sequence ID" value="KAK3802385.1"/>
    <property type="molecule type" value="Genomic_DNA"/>
</dbReference>
<gene>
    <name evidence="2" type="ORF">RRG08_034530</name>
</gene>
<evidence type="ECO:0000313" key="2">
    <source>
        <dbReference type="EMBL" id="KAK3802385.1"/>
    </source>
</evidence>
<reference evidence="2" key="1">
    <citation type="journal article" date="2023" name="G3 (Bethesda)">
        <title>A reference genome for the long-term kleptoplast-retaining sea slug Elysia crispata morphotype clarki.</title>
        <authorList>
            <person name="Eastman K.E."/>
            <person name="Pendleton A.L."/>
            <person name="Shaikh M.A."/>
            <person name="Suttiyut T."/>
            <person name="Ogas R."/>
            <person name="Tomko P."/>
            <person name="Gavelis G."/>
            <person name="Widhalm J.R."/>
            <person name="Wisecaver J.H."/>
        </authorList>
    </citation>
    <scope>NUCLEOTIDE SEQUENCE</scope>
    <source>
        <strain evidence="2">ECLA1</strain>
    </source>
</reference>
<proteinExistence type="predicted"/>
<evidence type="ECO:0000313" key="3">
    <source>
        <dbReference type="Proteomes" id="UP001283361"/>
    </source>
</evidence>
<evidence type="ECO:0000256" key="1">
    <source>
        <dbReference type="SAM" id="MobiDB-lite"/>
    </source>
</evidence>
<sequence>MSGTYTSDVSVARAGNIQSEAVTYCQVEEISRESPWSIAKQTSHVARSTVSPSTALLMTDGRWLALAKRDERNRRQVPESSDTDKRAEKSKLLRAITPCAEE</sequence>
<name>A0AAE1BA74_9GAST</name>
<organism evidence="2 3">
    <name type="scientific">Elysia crispata</name>
    <name type="common">lettuce slug</name>
    <dbReference type="NCBI Taxonomy" id="231223"/>
    <lineage>
        <taxon>Eukaryota</taxon>
        <taxon>Metazoa</taxon>
        <taxon>Spiralia</taxon>
        <taxon>Lophotrochozoa</taxon>
        <taxon>Mollusca</taxon>
        <taxon>Gastropoda</taxon>
        <taxon>Heterobranchia</taxon>
        <taxon>Euthyneura</taxon>
        <taxon>Panpulmonata</taxon>
        <taxon>Sacoglossa</taxon>
        <taxon>Placobranchoidea</taxon>
        <taxon>Plakobranchidae</taxon>
        <taxon>Elysia</taxon>
    </lineage>
</organism>
<dbReference type="Proteomes" id="UP001283361">
    <property type="component" value="Unassembled WGS sequence"/>
</dbReference>
<protein>
    <submittedName>
        <fullName evidence="2">Uncharacterized protein</fullName>
    </submittedName>
</protein>
<dbReference type="AlphaFoldDB" id="A0AAE1BA74"/>
<feature type="region of interest" description="Disordered" evidence="1">
    <location>
        <begin position="69"/>
        <end position="102"/>
    </location>
</feature>